<organism evidence="12 13">
    <name type="scientific">Cupriavidus malaysiensis</name>
    <dbReference type="NCBI Taxonomy" id="367825"/>
    <lineage>
        <taxon>Bacteria</taxon>
        <taxon>Pseudomonadati</taxon>
        <taxon>Pseudomonadota</taxon>
        <taxon>Betaproteobacteria</taxon>
        <taxon>Burkholderiales</taxon>
        <taxon>Burkholderiaceae</taxon>
        <taxon>Cupriavidus</taxon>
    </lineage>
</organism>
<reference evidence="12 13" key="1">
    <citation type="submission" date="2016-10" db="EMBL/GenBank/DDBJ databases">
        <title>Complete genome sequences of three Cupriavidus strains isolated from various Malaysian environments.</title>
        <authorList>
            <person name="Abdullah A.A.-A."/>
            <person name="Shafie N.A.H."/>
            <person name="Lau N.S."/>
        </authorList>
    </citation>
    <scope>NUCLEOTIDE SEQUENCE [LARGE SCALE GENOMIC DNA]</scope>
    <source>
        <strain evidence="12 13">USMAA1020</strain>
    </source>
</reference>
<dbReference type="NCBIfam" id="TIGR02532">
    <property type="entry name" value="IV_pilin_GFxxxE"/>
    <property type="match status" value="1"/>
</dbReference>
<evidence type="ECO:0000256" key="1">
    <source>
        <dbReference type="ARBA" id="ARBA00004377"/>
    </source>
</evidence>
<evidence type="ECO:0000256" key="6">
    <source>
        <dbReference type="ARBA" id="ARBA00022692"/>
    </source>
</evidence>
<evidence type="ECO:0000256" key="5">
    <source>
        <dbReference type="ARBA" id="ARBA00022519"/>
    </source>
</evidence>
<evidence type="ECO:0000256" key="7">
    <source>
        <dbReference type="ARBA" id="ARBA00022989"/>
    </source>
</evidence>
<evidence type="ECO:0000256" key="2">
    <source>
        <dbReference type="ARBA" id="ARBA00021549"/>
    </source>
</evidence>
<keyword evidence="3" id="KW-1003">Cell membrane</keyword>
<evidence type="ECO:0000256" key="9">
    <source>
        <dbReference type="ARBA" id="ARBA00025772"/>
    </source>
</evidence>
<evidence type="ECO:0000256" key="8">
    <source>
        <dbReference type="ARBA" id="ARBA00023136"/>
    </source>
</evidence>
<name>A0ABM6F1E7_9BURK</name>
<dbReference type="Proteomes" id="UP000177515">
    <property type="component" value="Chromosome 1"/>
</dbReference>
<keyword evidence="7" id="KW-1133">Transmembrane helix</keyword>
<dbReference type="SUPFAM" id="SSF54523">
    <property type="entry name" value="Pili subunits"/>
    <property type="match status" value="1"/>
</dbReference>
<protein>
    <recommendedName>
        <fullName evidence="2">Type II secretion system protein H</fullName>
    </recommendedName>
    <alternativeName>
        <fullName evidence="10">General secretion pathway protein H</fullName>
    </alternativeName>
</protein>
<accession>A0ABM6F1E7</accession>
<dbReference type="Pfam" id="PF12019">
    <property type="entry name" value="GspH"/>
    <property type="match status" value="1"/>
</dbReference>
<evidence type="ECO:0000313" key="13">
    <source>
        <dbReference type="Proteomes" id="UP000177515"/>
    </source>
</evidence>
<keyword evidence="5" id="KW-0997">Cell inner membrane</keyword>
<evidence type="ECO:0000259" key="11">
    <source>
        <dbReference type="Pfam" id="PF12019"/>
    </source>
</evidence>
<evidence type="ECO:0000313" key="12">
    <source>
        <dbReference type="EMBL" id="AOZ05189.1"/>
    </source>
</evidence>
<feature type="domain" description="General secretion pathway GspH" evidence="11">
    <location>
        <begin position="59"/>
        <end position="155"/>
    </location>
</feature>
<sequence length="165" mass="16797">MTHRTHRLAERTRRPAKPAGFTLIELLVTLSVLAILASMAAPSFASFVATQRIKNASLDLAAALTLARSEAVTRNTSVSVNASSSWSGGWAVTAGTTQVRSFGPYQGIAISTTSGTSLAMGNDGRPVAGGTSFQLSTAAPAQSTTVLCVVLSGTGRVSVVNGACA</sequence>
<dbReference type="InterPro" id="IPR045584">
    <property type="entry name" value="Pilin-like"/>
</dbReference>
<dbReference type="InterPro" id="IPR022346">
    <property type="entry name" value="T2SS_GspH"/>
</dbReference>
<keyword evidence="4" id="KW-0488">Methylation</keyword>
<dbReference type="InterPro" id="IPR012902">
    <property type="entry name" value="N_methyl_site"/>
</dbReference>
<evidence type="ECO:0000256" key="3">
    <source>
        <dbReference type="ARBA" id="ARBA00022475"/>
    </source>
</evidence>
<dbReference type="Gene3D" id="3.55.40.10">
    <property type="entry name" value="minor pseudopilin epsh domain"/>
    <property type="match status" value="1"/>
</dbReference>
<dbReference type="PROSITE" id="PS00409">
    <property type="entry name" value="PROKAR_NTER_METHYL"/>
    <property type="match status" value="1"/>
</dbReference>
<dbReference type="Pfam" id="PF07963">
    <property type="entry name" value="N_methyl"/>
    <property type="match status" value="1"/>
</dbReference>
<comment type="similarity">
    <text evidence="9">Belongs to the GSP H family.</text>
</comment>
<keyword evidence="6" id="KW-0812">Transmembrane</keyword>
<dbReference type="EMBL" id="CP017754">
    <property type="protein sequence ID" value="AOZ05189.1"/>
    <property type="molecule type" value="Genomic_DNA"/>
</dbReference>
<evidence type="ECO:0000256" key="4">
    <source>
        <dbReference type="ARBA" id="ARBA00022481"/>
    </source>
</evidence>
<evidence type="ECO:0000256" key="10">
    <source>
        <dbReference type="ARBA" id="ARBA00030775"/>
    </source>
</evidence>
<proteinExistence type="inferred from homology"/>
<keyword evidence="8" id="KW-0472">Membrane</keyword>
<gene>
    <name evidence="12" type="ORF">BKK80_04625</name>
</gene>
<comment type="subcellular location">
    <subcellularLocation>
        <location evidence="1">Cell inner membrane</location>
        <topology evidence="1">Single-pass membrane protein</topology>
    </subcellularLocation>
</comment>
<dbReference type="RefSeq" id="WP_071011169.1">
    <property type="nucleotide sequence ID" value="NZ_CP017754.1"/>
</dbReference>
<keyword evidence="13" id="KW-1185">Reference proteome</keyword>